<evidence type="ECO:0000313" key="2">
    <source>
        <dbReference type="EMBL" id="MCG2616404.1"/>
    </source>
</evidence>
<feature type="signal peptide" evidence="1">
    <location>
        <begin position="1"/>
        <end position="20"/>
    </location>
</feature>
<protein>
    <recommendedName>
        <fullName evidence="4">Outer membrane protein beta-barrel domain-containing protein</fullName>
    </recommendedName>
</protein>
<dbReference type="RefSeq" id="WP_237874940.1">
    <property type="nucleotide sequence ID" value="NZ_JAKLTR010000013.1"/>
</dbReference>
<accession>A0ABS9KVY3</accession>
<dbReference type="EMBL" id="JAKLTR010000013">
    <property type="protein sequence ID" value="MCG2616404.1"/>
    <property type="molecule type" value="Genomic_DNA"/>
</dbReference>
<organism evidence="2 3">
    <name type="scientific">Terrimonas ginsenosidimutans</name>
    <dbReference type="NCBI Taxonomy" id="2908004"/>
    <lineage>
        <taxon>Bacteria</taxon>
        <taxon>Pseudomonadati</taxon>
        <taxon>Bacteroidota</taxon>
        <taxon>Chitinophagia</taxon>
        <taxon>Chitinophagales</taxon>
        <taxon>Chitinophagaceae</taxon>
        <taxon>Terrimonas</taxon>
    </lineage>
</organism>
<sequence>MKKTVILLLTASLFVLSVKAQDEDAEKKGFKKENLFTGGSLTVSFFNSQTVLGTNPIFGYKLADWVDAGVVVNYVYSSIRNYRGVPGDKLRQTTFGPGVFTRLYPVNFLFAQAQYEKNFFNVKYIPSGAGSATFKETGNAPSFLLGGGFASGRQPGSNTFFYIAVLFDVIKDVNSPYVNVVYDPANPSSYVVDMVPIIRAGVNVGLFQNRYR</sequence>
<dbReference type="Proteomes" id="UP001165367">
    <property type="component" value="Unassembled WGS sequence"/>
</dbReference>
<feature type="chain" id="PRO_5045921475" description="Outer membrane protein beta-barrel domain-containing protein" evidence="1">
    <location>
        <begin position="21"/>
        <end position="212"/>
    </location>
</feature>
<keyword evidence="3" id="KW-1185">Reference proteome</keyword>
<evidence type="ECO:0000313" key="3">
    <source>
        <dbReference type="Proteomes" id="UP001165367"/>
    </source>
</evidence>
<reference evidence="2" key="1">
    <citation type="submission" date="2022-01" db="EMBL/GenBank/DDBJ databases">
        <authorList>
            <person name="Jo J.-H."/>
            <person name="Im W.-T."/>
        </authorList>
    </citation>
    <scope>NUCLEOTIDE SEQUENCE</scope>
    <source>
        <strain evidence="2">NA20</strain>
    </source>
</reference>
<proteinExistence type="predicted"/>
<comment type="caution">
    <text evidence="2">The sequence shown here is derived from an EMBL/GenBank/DDBJ whole genome shotgun (WGS) entry which is preliminary data.</text>
</comment>
<gene>
    <name evidence="2" type="ORF">LZZ85_19040</name>
</gene>
<name>A0ABS9KVY3_9BACT</name>
<keyword evidence="1" id="KW-0732">Signal</keyword>
<evidence type="ECO:0000256" key="1">
    <source>
        <dbReference type="SAM" id="SignalP"/>
    </source>
</evidence>
<evidence type="ECO:0008006" key="4">
    <source>
        <dbReference type="Google" id="ProtNLM"/>
    </source>
</evidence>